<feature type="domain" description="Response regulatory" evidence="3">
    <location>
        <begin position="1"/>
        <end position="110"/>
    </location>
</feature>
<evidence type="ECO:0000256" key="1">
    <source>
        <dbReference type="PROSITE-ProRule" id="PRU00169"/>
    </source>
</evidence>
<sequence>MARRLQLSLAESRVFEVLSELKSYPMEQTLEIRLRQIQPEVVLLDVATDLNVALRLMRFIAGFQPAIQVIGVHNDNDPQVLIQSLRAGACEFLYEPFDVAAQKEATARICRMREPEGHSKQDFGKVITFSSAKPGSGASTLATQTAYCLKRMTGKRVLLADFDILSGSIAFALKVNPTYSLMDALERSEQLDPGLWSSFVVNAGGLDVLAAPDTAMSDSIEFSRLHDVLEYARMLYDWVVVDLPTVFHRLSLFVLSEADQSYLVSTSELPSLHLARRAVAMLGQLGYGKDRFQMVVNRVNRKADISTADMEKIFTCSVFASFPNDYYALHKVVTRAEPLPADCDLGRSIEQLSARIAGLGQSDKKTGSGVMETKPALSEG</sequence>
<dbReference type="InterPro" id="IPR050625">
    <property type="entry name" value="ParA/MinD_ATPase"/>
</dbReference>
<organism evidence="4 5">
    <name type="scientific">Paludibaculum fermentans</name>
    <dbReference type="NCBI Taxonomy" id="1473598"/>
    <lineage>
        <taxon>Bacteria</taxon>
        <taxon>Pseudomonadati</taxon>
        <taxon>Acidobacteriota</taxon>
        <taxon>Terriglobia</taxon>
        <taxon>Bryobacterales</taxon>
        <taxon>Bryobacteraceae</taxon>
        <taxon>Paludibaculum</taxon>
    </lineage>
</organism>
<dbReference type="SUPFAM" id="SSF52540">
    <property type="entry name" value="P-loop containing nucleoside triphosphate hydrolases"/>
    <property type="match status" value="1"/>
</dbReference>
<dbReference type="Proteomes" id="UP000593892">
    <property type="component" value="Chromosome"/>
</dbReference>
<dbReference type="EMBL" id="CP063849">
    <property type="protein sequence ID" value="QOY89977.1"/>
    <property type="molecule type" value="Genomic_DNA"/>
</dbReference>
<dbReference type="GO" id="GO:0005829">
    <property type="term" value="C:cytosol"/>
    <property type="evidence" value="ECO:0007669"/>
    <property type="project" value="TreeGrafter"/>
</dbReference>
<dbReference type="RefSeq" id="WP_194451640.1">
    <property type="nucleotide sequence ID" value="NZ_CP063849.1"/>
</dbReference>
<dbReference type="AlphaFoldDB" id="A0A7S7SL84"/>
<evidence type="ECO:0000256" key="2">
    <source>
        <dbReference type="SAM" id="MobiDB-lite"/>
    </source>
</evidence>
<dbReference type="Pfam" id="PF13614">
    <property type="entry name" value="AAA_31"/>
    <property type="match status" value="1"/>
</dbReference>
<dbReference type="InterPro" id="IPR025669">
    <property type="entry name" value="AAA_dom"/>
</dbReference>
<proteinExistence type="predicted"/>
<dbReference type="InterPro" id="IPR011006">
    <property type="entry name" value="CheY-like_superfamily"/>
</dbReference>
<gene>
    <name evidence="4" type="ORF">IRI77_08480</name>
</gene>
<dbReference type="PANTHER" id="PTHR43384:SF13">
    <property type="entry name" value="SLR0110 PROTEIN"/>
    <property type="match status" value="1"/>
</dbReference>
<dbReference type="GO" id="GO:0000160">
    <property type="term" value="P:phosphorelay signal transduction system"/>
    <property type="evidence" value="ECO:0007669"/>
    <property type="project" value="InterPro"/>
</dbReference>
<name>A0A7S7SL84_PALFE</name>
<dbReference type="SUPFAM" id="SSF52172">
    <property type="entry name" value="CheY-like"/>
    <property type="match status" value="1"/>
</dbReference>
<evidence type="ECO:0000313" key="4">
    <source>
        <dbReference type="EMBL" id="QOY89977.1"/>
    </source>
</evidence>
<dbReference type="Gene3D" id="3.40.50.300">
    <property type="entry name" value="P-loop containing nucleotide triphosphate hydrolases"/>
    <property type="match status" value="1"/>
</dbReference>
<feature type="region of interest" description="Disordered" evidence="2">
    <location>
        <begin position="360"/>
        <end position="380"/>
    </location>
</feature>
<evidence type="ECO:0000313" key="5">
    <source>
        <dbReference type="Proteomes" id="UP000593892"/>
    </source>
</evidence>
<dbReference type="GO" id="GO:0016887">
    <property type="term" value="F:ATP hydrolysis activity"/>
    <property type="evidence" value="ECO:0007669"/>
    <property type="project" value="TreeGrafter"/>
</dbReference>
<protein>
    <submittedName>
        <fullName evidence="4">AAA family ATPase</fullName>
    </submittedName>
</protein>
<dbReference type="KEGG" id="pfer:IRI77_08480"/>
<dbReference type="Gene3D" id="3.40.50.2300">
    <property type="match status" value="1"/>
</dbReference>
<dbReference type="PANTHER" id="PTHR43384">
    <property type="entry name" value="SEPTUM SITE-DETERMINING PROTEIN MIND HOMOLOG, CHLOROPLASTIC-RELATED"/>
    <property type="match status" value="1"/>
</dbReference>
<dbReference type="GO" id="GO:0051782">
    <property type="term" value="P:negative regulation of cell division"/>
    <property type="evidence" value="ECO:0007669"/>
    <property type="project" value="TreeGrafter"/>
</dbReference>
<reference evidence="4 5" key="1">
    <citation type="submission" date="2020-10" db="EMBL/GenBank/DDBJ databases">
        <title>Complete genome sequence of Paludibaculum fermentans P105T, a facultatively anaerobic acidobacterium capable of dissimilatory Fe(III) reduction.</title>
        <authorList>
            <person name="Dedysh S.N."/>
            <person name="Beletsky A.V."/>
            <person name="Kulichevskaya I.S."/>
            <person name="Mardanov A.V."/>
            <person name="Ravin N.V."/>
        </authorList>
    </citation>
    <scope>NUCLEOTIDE SEQUENCE [LARGE SCALE GENOMIC DNA]</scope>
    <source>
        <strain evidence="4 5">P105</strain>
    </source>
</reference>
<keyword evidence="5" id="KW-1185">Reference proteome</keyword>
<dbReference type="InterPro" id="IPR001789">
    <property type="entry name" value="Sig_transdc_resp-reg_receiver"/>
</dbReference>
<feature type="modified residue" description="4-aspartylphosphate" evidence="1">
    <location>
        <position position="45"/>
    </location>
</feature>
<dbReference type="InterPro" id="IPR027417">
    <property type="entry name" value="P-loop_NTPase"/>
</dbReference>
<keyword evidence="1" id="KW-0597">Phosphoprotein</keyword>
<dbReference type="GO" id="GO:0009898">
    <property type="term" value="C:cytoplasmic side of plasma membrane"/>
    <property type="evidence" value="ECO:0007669"/>
    <property type="project" value="TreeGrafter"/>
</dbReference>
<evidence type="ECO:0000259" key="3">
    <source>
        <dbReference type="PROSITE" id="PS50110"/>
    </source>
</evidence>
<accession>A0A7S7SL84</accession>
<dbReference type="GO" id="GO:0005524">
    <property type="term" value="F:ATP binding"/>
    <property type="evidence" value="ECO:0007669"/>
    <property type="project" value="TreeGrafter"/>
</dbReference>
<dbReference type="PROSITE" id="PS50110">
    <property type="entry name" value="RESPONSE_REGULATORY"/>
    <property type="match status" value="1"/>
</dbReference>